<protein>
    <submittedName>
        <fullName evidence="2">Uncharacterized protein</fullName>
    </submittedName>
</protein>
<evidence type="ECO:0000313" key="2">
    <source>
        <dbReference type="EMBL" id="KHN87950.1"/>
    </source>
</evidence>
<sequence>MYLYRGEGTAARKRPHSPISVRETPSSLSVGIGGAVVHSTPHLGQHSSATSSVRRPEAVEATYHGSPTKFTTASGDIVSFSSILHSIESQNEAGGGGGGGGSVGLISSGGSSHAVVLQGRKLILQQQQQPTATADVEARIAQKVALLDQPVREFISKPDNPQLLVTPRPIVAASRAPLVQQLNDADSAAAAAAREAAATSSIVSHQQQLLNSACSSAMPSPVPFISSLGSPLTTPRGTPVPIAMATGGGTSAIGTPIPSGGGASRGHLTEEEYSHLMQTVITASGGNANAGEQVLLREVSNQFLNYFNENSRSPHSHNVHLQLLNSQSVTETRSDSSNSNGSASIPGVISLLTQPTNALITSQTPTATSPVVDSTTSNEQLMMRTLPDSTTGDVQQNNRGSTSNSPTSSRGSSSSTLQSSNSGSTSTLSEFTAK</sequence>
<evidence type="ECO:0000256" key="1">
    <source>
        <dbReference type="SAM" id="MobiDB-lite"/>
    </source>
</evidence>
<comment type="caution">
    <text evidence="2">The sequence shown here is derived from an EMBL/GenBank/DDBJ whole genome shotgun (WGS) entry which is preliminary data.</text>
</comment>
<feature type="compositionally biased region" description="Low complexity" evidence="1">
    <location>
        <begin position="397"/>
        <end position="434"/>
    </location>
</feature>
<evidence type="ECO:0000313" key="3">
    <source>
        <dbReference type="Proteomes" id="UP000031036"/>
    </source>
</evidence>
<feature type="region of interest" description="Disordered" evidence="1">
    <location>
        <begin position="386"/>
        <end position="434"/>
    </location>
</feature>
<dbReference type="AlphaFoldDB" id="A0A0B2W422"/>
<proteinExistence type="predicted"/>
<keyword evidence="3" id="KW-1185">Reference proteome</keyword>
<feature type="region of interest" description="Disordered" evidence="1">
    <location>
        <begin position="1"/>
        <end position="26"/>
    </location>
</feature>
<accession>A0A0B2W422</accession>
<gene>
    <name evidence="2" type="ORF">Tcan_13231</name>
</gene>
<dbReference type="STRING" id="6265.A0A0B2W422"/>
<reference evidence="2 3" key="1">
    <citation type="submission" date="2014-11" db="EMBL/GenBank/DDBJ databases">
        <title>Genetic blueprint of the zoonotic pathogen Toxocara canis.</title>
        <authorList>
            <person name="Zhu X.-Q."/>
            <person name="Korhonen P.K."/>
            <person name="Cai H."/>
            <person name="Young N.D."/>
            <person name="Nejsum P."/>
            <person name="von Samson-Himmelstjerna G."/>
            <person name="Boag P.R."/>
            <person name="Tan P."/>
            <person name="Li Q."/>
            <person name="Min J."/>
            <person name="Yang Y."/>
            <person name="Wang X."/>
            <person name="Fang X."/>
            <person name="Hall R.S."/>
            <person name="Hofmann A."/>
            <person name="Sternberg P.W."/>
            <person name="Jex A.R."/>
            <person name="Gasser R.B."/>
        </authorList>
    </citation>
    <scope>NUCLEOTIDE SEQUENCE [LARGE SCALE GENOMIC DNA]</scope>
    <source>
        <strain evidence="2">PN_DK_2014</strain>
    </source>
</reference>
<organism evidence="2 3">
    <name type="scientific">Toxocara canis</name>
    <name type="common">Canine roundworm</name>
    <dbReference type="NCBI Taxonomy" id="6265"/>
    <lineage>
        <taxon>Eukaryota</taxon>
        <taxon>Metazoa</taxon>
        <taxon>Ecdysozoa</taxon>
        <taxon>Nematoda</taxon>
        <taxon>Chromadorea</taxon>
        <taxon>Rhabditida</taxon>
        <taxon>Spirurina</taxon>
        <taxon>Ascaridomorpha</taxon>
        <taxon>Ascaridoidea</taxon>
        <taxon>Toxocaridae</taxon>
        <taxon>Toxocara</taxon>
    </lineage>
</organism>
<feature type="region of interest" description="Disordered" evidence="1">
    <location>
        <begin position="327"/>
        <end position="347"/>
    </location>
</feature>
<name>A0A0B2W422_TOXCA</name>
<dbReference type="OrthoDB" id="5866255at2759"/>
<feature type="compositionally biased region" description="Low complexity" evidence="1">
    <location>
        <begin position="335"/>
        <end position="344"/>
    </location>
</feature>
<dbReference type="Proteomes" id="UP000031036">
    <property type="component" value="Unassembled WGS sequence"/>
</dbReference>
<feature type="compositionally biased region" description="Polar residues" evidence="1">
    <location>
        <begin position="387"/>
        <end position="396"/>
    </location>
</feature>
<dbReference type="EMBL" id="JPKZ01000317">
    <property type="protein sequence ID" value="KHN87950.1"/>
    <property type="molecule type" value="Genomic_DNA"/>
</dbReference>